<dbReference type="OrthoDB" id="9808813at2"/>
<dbReference type="EMBL" id="QHLZ01000017">
    <property type="protein sequence ID" value="PXA64037.1"/>
    <property type="molecule type" value="Genomic_DNA"/>
</dbReference>
<dbReference type="Pfam" id="PF13438">
    <property type="entry name" value="DUF4113"/>
    <property type="match status" value="1"/>
</dbReference>
<evidence type="ECO:0000259" key="2">
    <source>
        <dbReference type="Pfam" id="PF13438"/>
    </source>
</evidence>
<feature type="domain" description="DNA polymerase Y-family little finger" evidence="1">
    <location>
        <begin position="14"/>
        <end position="121"/>
    </location>
</feature>
<evidence type="ECO:0000313" key="4">
    <source>
        <dbReference type="Proteomes" id="UP000246303"/>
    </source>
</evidence>
<feature type="non-terminal residue" evidence="3">
    <location>
        <position position="1"/>
    </location>
</feature>
<organism evidence="3 4">
    <name type="scientific">Arthrobacter psychrochitiniphilus</name>
    <dbReference type="NCBI Taxonomy" id="291045"/>
    <lineage>
        <taxon>Bacteria</taxon>
        <taxon>Bacillati</taxon>
        <taxon>Actinomycetota</taxon>
        <taxon>Actinomycetes</taxon>
        <taxon>Micrococcales</taxon>
        <taxon>Micrococcaceae</taxon>
        <taxon>Arthrobacter</taxon>
    </lineage>
</organism>
<proteinExistence type="predicted"/>
<comment type="caution">
    <text evidence="3">The sequence shown here is derived from an EMBL/GenBank/DDBJ whole genome shotgun (WGS) entry which is preliminary data.</text>
</comment>
<dbReference type="Pfam" id="PF11799">
    <property type="entry name" value="IMS_C"/>
    <property type="match status" value="1"/>
</dbReference>
<gene>
    <name evidence="3" type="ORF">CVS29_17435</name>
</gene>
<accession>A0A2V3DMQ0</accession>
<protein>
    <submittedName>
        <fullName evidence="3">DNA polymerase V subunit UmuC</fullName>
    </submittedName>
</protein>
<sequence>CIPMEEERVGKDQLIFSRSFATPVTTAADMGQVMSVYAQQASARLAKHGLQAKVLTAFAGTSHFNQDNISYPSVCVPLPMPTADPVLLHKAANSLCERIYEGVKYVRAGIMVTDLRPTGNQSPLELFENPHEERGIGQLMESVSKKYGRGSIGLGSAGLRGGPDWSMKRDMLSPRYTTHWDELLLVKAS</sequence>
<dbReference type="Proteomes" id="UP000246303">
    <property type="component" value="Unassembled WGS sequence"/>
</dbReference>
<dbReference type="GO" id="GO:0006281">
    <property type="term" value="P:DNA repair"/>
    <property type="evidence" value="ECO:0007669"/>
    <property type="project" value="InterPro"/>
</dbReference>
<dbReference type="InterPro" id="IPR017961">
    <property type="entry name" value="DNA_pol_Y-fam_little_finger"/>
</dbReference>
<reference evidence="3 4" key="1">
    <citation type="submission" date="2018-05" db="EMBL/GenBank/DDBJ databases">
        <title>Genetic diversity of glacier-inhabiting Cryobacterium bacteria in China and description of Cryobacterium mengkeensis sp. nov. and Arthrobacter glacialis sp. nov.</title>
        <authorList>
            <person name="Liu Q."/>
            <person name="Xin Y.-H."/>
        </authorList>
    </citation>
    <scope>NUCLEOTIDE SEQUENCE [LARGE SCALE GENOMIC DNA]</scope>
    <source>
        <strain evidence="3 4">GP3</strain>
    </source>
</reference>
<evidence type="ECO:0000313" key="3">
    <source>
        <dbReference type="EMBL" id="PXA64037.1"/>
    </source>
</evidence>
<dbReference type="GO" id="GO:0003684">
    <property type="term" value="F:damaged DNA binding"/>
    <property type="evidence" value="ECO:0007669"/>
    <property type="project" value="InterPro"/>
</dbReference>
<evidence type="ECO:0000259" key="1">
    <source>
        <dbReference type="Pfam" id="PF11799"/>
    </source>
</evidence>
<dbReference type="InterPro" id="IPR025188">
    <property type="entry name" value="DUF4113"/>
</dbReference>
<feature type="domain" description="DUF4113" evidence="2">
    <location>
        <begin position="138"/>
        <end position="186"/>
    </location>
</feature>
<keyword evidence="4" id="KW-1185">Reference proteome</keyword>
<dbReference type="RefSeq" id="WP_146213113.1">
    <property type="nucleotide sequence ID" value="NZ_QHLZ01000017.1"/>
</dbReference>
<name>A0A2V3DMQ0_9MICC</name>
<dbReference type="AlphaFoldDB" id="A0A2V3DMQ0"/>